<evidence type="ECO:0000256" key="8">
    <source>
        <dbReference type="SAM" id="MobiDB-lite"/>
    </source>
</evidence>
<dbReference type="InterPro" id="IPR001254">
    <property type="entry name" value="Trypsin_dom"/>
</dbReference>
<feature type="non-terminal residue" evidence="10">
    <location>
        <position position="481"/>
    </location>
</feature>
<feature type="region of interest" description="Disordered" evidence="8">
    <location>
        <begin position="195"/>
        <end position="226"/>
    </location>
</feature>
<proteinExistence type="inferred from homology"/>
<evidence type="ECO:0000313" key="10">
    <source>
        <dbReference type="EMBL" id="CAL4126407.1"/>
    </source>
</evidence>
<evidence type="ECO:0000256" key="4">
    <source>
        <dbReference type="ARBA" id="ARBA00023157"/>
    </source>
</evidence>
<dbReference type="PROSITE" id="PS50240">
    <property type="entry name" value="TRYPSIN_DOM"/>
    <property type="match status" value="1"/>
</dbReference>
<dbReference type="FunFam" id="2.40.10.10:FF:000054">
    <property type="entry name" value="Complement C1r subcomponent"/>
    <property type="match status" value="1"/>
</dbReference>
<feature type="domain" description="Peptidase S1" evidence="9">
    <location>
        <begin position="216"/>
        <end position="478"/>
    </location>
</feature>
<keyword evidence="2" id="KW-0964">Secreted</keyword>
<evidence type="ECO:0000256" key="1">
    <source>
        <dbReference type="ARBA" id="ARBA00004613"/>
    </source>
</evidence>
<keyword evidence="7" id="KW-0720">Serine protease</keyword>
<dbReference type="SUPFAM" id="SSF50494">
    <property type="entry name" value="Trypsin-like serine proteases"/>
    <property type="match status" value="1"/>
</dbReference>
<reference evidence="10 11" key="1">
    <citation type="submission" date="2024-05" db="EMBL/GenBank/DDBJ databases">
        <authorList>
            <person name="Wallberg A."/>
        </authorList>
    </citation>
    <scope>NUCLEOTIDE SEQUENCE [LARGE SCALE GENOMIC DNA]</scope>
</reference>
<dbReference type="AlphaFoldDB" id="A0AAV2RLM9"/>
<dbReference type="Pfam" id="PF00089">
    <property type="entry name" value="Trypsin"/>
    <property type="match status" value="1"/>
</dbReference>
<dbReference type="SMART" id="SM00020">
    <property type="entry name" value="Tryp_SPc"/>
    <property type="match status" value="1"/>
</dbReference>
<dbReference type="PROSITE" id="PS00135">
    <property type="entry name" value="TRYPSIN_SER"/>
    <property type="match status" value="1"/>
</dbReference>
<dbReference type="GO" id="GO:0006508">
    <property type="term" value="P:proteolysis"/>
    <property type="evidence" value="ECO:0007669"/>
    <property type="project" value="UniProtKB-KW"/>
</dbReference>
<gene>
    <name evidence="10" type="ORF">MNOR_LOCUS25589</name>
</gene>
<name>A0AAV2RLM9_MEGNR</name>
<feature type="compositionally biased region" description="Polar residues" evidence="8">
    <location>
        <begin position="208"/>
        <end position="222"/>
    </location>
</feature>
<accession>A0AAV2RLM9</accession>
<dbReference type="InterPro" id="IPR018114">
    <property type="entry name" value="TRYPSIN_HIS"/>
</dbReference>
<dbReference type="GO" id="GO:0004252">
    <property type="term" value="F:serine-type endopeptidase activity"/>
    <property type="evidence" value="ECO:0007669"/>
    <property type="project" value="InterPro"/>
</dbReference>
<dbReference type="PRINTS" id="PR00722">
    <property type="entry name" value="CHYMOTRYPSIN"/>
</dbReference>
<dbReference type="InterPro" id="IPR033116">
    <property type="entry name" value="TRYPSIN_SER"/>
</dbReference>
<organism evidence="10 11">
    <name type="scientific">Meganyctiphanes norvegica</name>
    <name type="common">Northern krill</name>
    <name type="synonym">Thysanopoda norvegica</name>
    <dbReference type="NCBI Taxonomy" id="48144"/>
    <lineage>
        <taxon>Eukaryota</taxon>
        <taxon>Metazoa</taxon>
        <taxon>Ecdysozoa</taxon>
        <taxon>Arthropoda</taxon>
        <taxon>Crustacea</taxon>
        <taxon>Multicrustacea</taxon>
        <taxon>Malacostraca</taxon>
        <taxon>Eumalacostraca</taxon>
        <taxon>Eucarida</taxon>
        <taxon>Euphausiacea</taxon>
        <taxon>Euphausiidae</taxon>
        <taxon>Meganyctiphanes</taxon>
    </lineage>
</organism>
<evidence type="ECO:0000313" key="11">
    <source>
        <dbReference type="Proteomes" id="UP001497623"/>
    </source>
</evidence>
<protein>
    <recommendedName>
        <fullName evidence="9">Peptidase S1 domain-containing protein</fullName>
    </recommendedName>
</protein>
<sequence length="481" mass="51235">IFPIVAPPPIVPLIIAPVISKLPPLANILGISSVPDTDATRGAAQSLLPFCDINKYLDLLKQLATLTSANTGKSLNSEVLDISRAINYCQNGVGRVPPSLAAGITTDTPFGDVANVDVKPPADYPGVSHPGLGEELVGTSYKEHAFIIYKEHVGKMHEELAGTTGEELAATAGEVIAGEIVAGAVGEKLEVINEKESADSVGEETADTVGQETTDTVGSQPADTVGTEPADIEVEGIKSGIAAIGIDGETGDNDRKRFFCGASLITNKHILTAAHCVLNPRKSRIPEVIRLGERDFKTKDESKSADYKIKKIIKHPDYNLFSSFNDIAVIELDEEVTVERSGNLLPYCLPSEIKDLDDLTMTFSGWGTRPNKRASEILVSVNVTVTPLAECKDLYSSNPTFNVRYPRGLTNITLCAGGGEGMDSCRGDSGGPLVIHPGTNRAEEVGIVSQGIGCGDPRFPGIYTRTDAFLDWLDEIVYGDD</sequence>
<evidence type="ECO:0000256" key="3">
    <source>
        <dbReference type="ARBA" id="ARBA00022729"/>
    </source>
</evidence>
<dbReference type="CDD" id="cd00190">
    <property type="entry name" value="Tryp_SPc"/>
    <property type="match status" value="1"/>
</dbReference>
<dbReference type="FunFam" id="2.40.10.10:FF:000068">
    <property type="entry name" value="transmembrane protease serine 2"/>
    <property type="match status" value="1"/>
</dbReference>
<keyword evidence="11" id="KW-1185">Reference proteome</keyword>
<keyword evidence="4" id="KW-1015">Disulfide bond</keyword>
<comment type="caution">
    <text evidence="10">The sequence shown here is derived from an EMBL/GenBank/DDBJ whole genome shotgun (WGS) entry which is preliminary data.</text>
</comment>
<keyword evidence="7" id="KW-0378">Hydrolase</keyword>
<dbReference type="PROSITE" id="PS00134">
    <property type="entry name" value="TRYPSIN_HIS"/>
    <property type="match status" value="1"/>
</dbReference>
<dbReference type="InterPro" id="IPR009003">
    <property type="entry name" value="Peptidase_S1_PA"/>
</dbReference>
<evidence type="ECO:0000256" key="5">
    <source>
        <dbReference type="ARBA" id="ARBA00023180"/>
    </source>
</evidence>
<keyword evidence="7" id="KW-0645">Protease</keyword>
<evidence type="ECO:0000256" key="7">
    <source>
        <dbReference type="RuleBase" id="RU363034"/>
    </source>
</evidence>
<feature type="non-terminal residue" evidence="10">
    <location>
        <position position="1"/>
    </location>
</feature>
<dbReference type="PANTHER" id="PTHR24256">
    <property type="entry name" value="TRYPTASE-RELATED"/>
    <property type="match status" value="1"/>
</dbReference>
<evidence type="ECO:0000259" key="9">
    <source>
        <dbReference type="PROSITE" id="PS50240"/>
    </source>
</evidence>
<dbReference type="EMBL" id="CAXKWB010024627">
    <property type="protein sequence ID" value="CAL4126407.1"/>
    <property type="molecule type" value="Genomic_DNA"/>
</dbReference>
<evidence type="ECO:0000256" key="6">
    <source>
        <dbReference type="ARBA" id="ARBA00024195"/>
    </source>
</evidence>
<evidence type="ECO:0000256" key="2">
    <source>
        <dbReference type="ARBA" id="ARBA00022525"/>
    </source>
</evidence>
<keyword evidence="5" id="KW-0325">Glycoprotein</keyword>
<comment type="subcellular location">
    <subcellularLocation>
        <location evidence="1">Secreted</location>
    </subcellularLocation>
</comment>
<dbReference type="InterPro" id="IPR001314">
    <property type="entry name" value="Peptidase_S1A"/>
</dbReference>
<keyword evidence="3" id="KW-0732">Signal</keyword>
<dbReference type="InterPro" id="IPR043504">
    <property type="entry name" value="Peptidase_S1_PA_chymotrypsin"/>
</dbReference>
<dbReference type="Gene3D" id="2.40.10.10">
    <property type="entry name" value="Trypsin-like serine proteases"/>
    <property type="match status" value="2"/>
</dbReference>
<dbReference type="InterPro" id="IPR051487">
    <property type="entry name" value="Ser/Thr_Proteases_Immune/Dev"/>
</dbReference>
<comment type="similarity">
    <text evidence="6">Belongs to the peptidase S1 family. CLIP subfamily.</text>
</comment>
<dbReference type="Proteomes" id="UP001497623">
    <property type="component" value="Unassembled WGS sequence"/>
</dbReference>
<dbReference type="GO" id="GO:0005576">
    <property type="term" value="C:extracellular region"/>
    <property type="evidence" value="ECO:0007669"/>
    <property type="project" value="UniProtKB-SubCell"/>
</dbReference>